<dbReference type="GO" id="GO:0016491">
    <property type="term" value="F:oxidoreductase activity"/>
    <property type="evidence" value="ECO:0007669"/>
    <property type="project" value="UniProtKB-KW"/>
</dbReference>
<dbReference type="SUPFAM" id="SSF51197">
    <property type="entry name" value="Clavaminate synthase-like"/>
    <property type="match status" value="1"/>
</dbReference>
<keyword evidence="1" id="KW-0560">Oxidoreductase</keyword>
<evidence type="ECO:0000256" key="1">
    <source>
        <dbReference type="ARBA" id="ARBA00023002"/>
    </source>
</evidence>
<sequence>MTMTLSSFSTTLPKLDGLDQSNTFASEAFELHESNQREFGPPHQSGTVSPLALRSTPQHDNPITLDSAVQAIKTLQAQGGFLTQKLATHGTLLFRGLPVHTAHDFSKFAHAFGYKTHDIIGIVVNRPELAPNVAIANEAPLPRP</sequence>
<evidence type="ECO:0000313" key="4">
    <source>
        <dbReference type="Proteomes" id="UP001310594"/>
    </source>
</evidence>
<protein>
    <submittedName>
        <fullName evidence="3">Uncharacterized protein</fullName>
    </submittedName>
</protein>
<dbReference type="EMBL" id="JAVRQU010000008">
    <property type="protein sequence ID" value="KAK5699555.1"/>
    <property type="molecule type" value="Genomic_DNA"/>
</dbReference>
<comment type="caution">
    <text evidence="3">The sequence shown here is derived from an EMBL/GenBank/DDBJ whole genome shotgun (WGS) entry which is preliminary data.</text>
</comment>
<proteinExistence type="predicted"/>
<dbReference type="AlphaFoldDB" id="A0AAN7W3N3"/>
<dbReference type="Proteomes" id="UP001310594">
    <property type="component" value="Unassembled WGS sequence"/>
</dbReference>
<dbReference type="InterPro" id="IPR042098">
    <property type="entry name" value="TauD-like_sf"/>
</dbReference>
<evidence type="ECO:0000313" key="3">
    <source>
        <dbReference type="EMBL" id="KAK5699555.1"/>
    </source>
</evidence>
<reference evidence="3" key="1">
    <citation type="submission" date="2023-08" db="EMBL/GenBank/DDBJ databases">
        <title>Black Yeasts Isolated from many extreme environments.</title>
        <authorList>
            <person name="Coleine C."/>
            <person name="Stajich J.E."/>
            <person name="Selbmann L."/>
        </authorList>
    </citation>
    <scope>NUCLEOTIDE SEQUENCE</scope>
    <source>
        <strain evidence="3">CCFEE 5810</strain>
    </source>
</reference>
<dbReference type="Gene3D" id="3.60.130.10">
    <property type="entry name" value="Clavaminate synthase-like"/>
    <property type="match status" value="1"/>
</dbReference>
<evidence type="ECO:0000256" key="2">
    <source>
        <dbReference type="SAM" id="MobiDB-lite"/>
    </source>
</evidence>
<accession>A0AAN7W3N3</accession>
<organism evidence="3 4">
    <name type="scientific">Elasticomyces elasticus</name>
    <dbReference type="NCBI Taxonomy" id="574655"/>
    <lineage>
        <taxon>Eukaryota</taxon>
        <taxon>Fungi</taxon>
        <taxon>Dikarya</taxon>
        <taxon>Ascomycota</taxon>
        <taxon>Pezizomycotina</taxon>
        <taxon>Dothideomycetes</taxon>
        <taxon>Dothideomycetidae</taxon>
        <taxon>Mycosphaerellales</taxon>
        <taxon>Teratosphaeriaceae</taxon>
        <taxon>Elasticomyces</taxon>
    </lineage>
</organism>
<name>A0AAN7W3N3_9PEZI</name>
<feature type="region of interest" description="Disordered" evidence="2">
    <location>
        <begin position="33"/>
        <end position="60"/>
    </location>
</feature>
<gene>
    <name evidence="3" type="ORF">LTR97_005683</name>
</gene>